<dbReference type="EMBL" id="VVIM01001381">
    <property type="protein sequence ID" value="KAB0790394.1"/>
    <property type="molecule type" value="Genomic_DNA"/>
</dbReference>
<dbReference type="AlphaFoldDB" id="A0A5N3ZZ95"/>
<dbReference type="InterPro" id="IPR029526">
    <property type="entry name" value="PGBD"/>
</dbReference>
<dbReference type="Pfam" id="PF13843">
    <property type="entry name" value="DDE_Tnp_1_7"/>
    <property type="match status" value="1"/>
</dbReference>
<dbReference type="PANTHER" id="PTHR46599">
    <property type="entry name" value="PIGGYBAC TRANSPOSABLE ELEMENT-DERIVED PROTEIN 4"/>
    <property type="match status" value="1"/>
</dbReference>
<keyword evidence="3" id="KW-1185">Reference proteome</keyword>
<dbReference type="PANTHER" id="PTHR46599:SF6">
    <property type="entry name" value="DUAL SPECIFICITY PHOSPHATASE 26"/>
    <property type="match status" value="1"/>
</dbReference>
<reference evidence="2 3" key="1">
    <citation type="journal article" date="2018" name="Elife">
        <title>Firefly genomes illuminate parallel origins of bioluminescence in beetles.</title>
        <authorList>
            <person name="Fallon T.R."/>
            <person name="Lower S.E."/>
            <person name="Chang C.H."/>
            <person name="Bessho-Uehara M."/>
            <person name="Martin G.J."/>
            <person name="Bewick A.J."/>
            <person name="Behringer M."/>
            <person name="Debat H.J."/>
            <person name="Wong I."/>
            <person name="Day J.C."/>
            <person name="Suvorov A."/>
            <person name="Silva C.J."/>
            <person name="Stanger-Hall K.F."/>
            <person name="Hall D.W."/>
            <person name="Schmitz R.J."/>
            <person name="Nelson D.R."/>
            <person name="Lewis S.M."/>
            <person name="Shigenobu S."/>
            <person name="Bybee S.M."/>
            <person name="Larracuente A.M."/>
            <person name="Oba Y."/>
            <person name="Weng J.K."/>
        </authorList>
    </citation>
    <scope>NUCLEOTIDE SEQUENCE [LARGE SCALE GENOMIC DNA]</scope>
    <source>
        <strain evidence="2">1611_PpyrPB1</strain>
        <tissue evidence="2">Whole body</tissue>
    </source>
</reference>
<organism evidence="2 3">
    <name type="scientific">Photinus pyralis</name>
    <name type="common">Common eastern firefly</name>
    <name type="synonym">Lampyris pyralis</name>
    <dbReference type="NCBI Taxonomy" id="7054"/>
    <lineage>
        <taxon>Eukaryota</taxon>
        <taxon>Metazoa</taxon>
        <taxon>Ecdysozoa</taxon>
        <taxon>Arthropoda</taxon>
        <taxon>Hexapoda</taxon>
        <taxon>Insecta</taxon>
        <taxon>Pterygota</taxon>
        <taxon>Neoptera</taxon>
        <taxon>Endopterygota</taxon>
        <taxon>Coleoptera</taxon>
        <taxon>Polyphaga</taxon>
        <taxon>Elateriformia</taxon>
        <taxon>Elateroidea</taxon>
        <taxon>Lampyridae</taxon>
        <taxon>Lampyrinae</taxon>
        <taxon>Photinus</taxon>
    </lineage>
</organism>
<feature type="domain" description="PiggyBac transposable element-derived protein" evidence="1">
    <location>
        <begin position="3"/>
        <end position="129"/>
    </location>
</feature>
<feature type="non-terminal residue" evidence="2">
    <location>
        <position position="1"/>
    </location>
</feature>
<protein>
    <recommendedName>
        <fullName evidence="1">PiggyBac transposable element-derived protein domain-containing protein</fullName>
    </recommendedName>
</protein>
<proteinExistence type="predicted"/>
<evidence type="ECO:0000313" key="2">
    <source>
        <dbReference type="EMBL" id="KAB0790394.1"/>
    </source>
</evidence>
<sequence length="133" mass="15046">SLTSNLKVYVGLQPEGPYALQTSPFAVVQRLVEPIKRSKRNVTCDNWFSGVPSVNTLLTDFSLTFLGTIRKNKRELPLEISNPTKRAIGSNMFAYNKTVTLVSYIPKRNKNVTLISSLHHDDKIDQAQENPKW</sequence>
<evidence type="ECO:0000313" key="3">
    <source>
        <dbReference type="Proteomes" id="UP000327044"/>
    </source>
</evidence>
<accession>A0A5N3ZZ95</accession>
<comment type="caution">
    <text evidence="2">The sequence shown here is derived from an EMBL/GenBank/DDBJ whole genome shotgun (WGS) entry which is preliminary data.</text>
</comment>
<name>A0A5N3ZZ95_PHOPY</name>
<dbReference type="Proteomes" id="UP000327044">
    <property type="component" value="Unassembled WGS sequence"/>
</dbReference>
<gene>
    <name evidence="2" type="ORF">PPYR_15242</name>
</gene>
<dbReference type="InParanoid" id="A0A5N3ZZ95"/>
<evidence type="ECO:0000259" key="1">
    <source>
        <dbReference type="Pfam" id="PF13843"/>
    </source>
</evidence>